<comment type="similarity">
    <text evidence="2">Belongs to the COG3 family.</text>
</comment>
<keyword evidence="13" id="KW-1185">Reference proteome</keyword>
<reference evidence="13" key="1">
    <citation type="journal article" date="2017" name="Genome Biol.">
        <title>Comparative genomics reveals high biological diversity and specific adaptations in the industrially and medically important fungal genus Aspergillus.</title>
        <authorList>
            <person name="de Vries R.P."/>
            <person name="Riley R."/>
            <person name="Wiebenga A."/>
            <person name="Aguilar-Osorio G."/>
            <person name="Amillis S."/>
            <person name="Uchima C.A."/>
            <person name="Anderluh G."/>
            <person name="Asadollahi M."/>
            <person name="Askin M."/>
            <person name="Barry K."/>
            <person name="Battaglia E."/>
            <person name="Bayram O."/>
            <person name="Benocci T."/>
            <person name="Braus-Stromeyer S.A."/>
            <person name="Caldana C."/>
            <person name="Canovas D."/>
            <person name="Cerqueira G.C."/>
            <person name="Chen F."/>
            <person name="Chen W."/>
            <person name="Choi C."/>
            <person name="Clum A."/>
            <person name="Dos Santos R.A."/>
            <person name="Damasio A.R."/>
            <person name="Diallinas G."/>
            <person name="Emri T."/>
            <person name="Fekete E."/>
            <person name="Flipphi M."/>
            <person name="Freyberg S."/>
            <person name="Gallo A."/>
            <person name="Gournas C."/>
            <person name="Habgood R."/>
            <person name="Hainaut M."/>
            <person name="Harispe M.L."/>
            <person name="Henrissat B."/>
            <person name="Hilden K.S."/>
            <person name="Hope R."/>
            <person name="Hossain A."/>
            <person name="Karabika E."/>
            <person name="Karaffa L."/>
            <person name="Karanyi Z."/>
            <person name="Krasevec N."/>
            <person name="Kuo A."/>
            <person name="Kusch H."/>
            <person name="LaButti K."/>
            <person name="Lagendijk E.L."/>
            <person name="Lapidus A."/>
            <person name="Levasseur A."/>
            <person name="Lindquist E."/>
            <person name="Lipzen A."/>
            <person name="Logrieco A.F."/>
            <person name="MacCabe A."/>
            <person name="Maekelae M.R."/>
            <person name="Malavazi I."/>
            <person name="Melin P."/>
            <person name="Meyer V."/>
            <person name="Mielnichuk N."/>
            <person name="Miskei M."/>
            <person name="Molnar A.P."/>
            <person name="Mule G."/>
            <person name="Ngan C.Y."/>
            <person name="Orejas M."/>
            <person name="Orosz E."/>
            <person name="Ouedraogo J.P."/>
            <person name="Overkamp K.M."/>
            <person name="Park H.-S."/>
            <person name="Perrone G."/>
            <person name="Piumi F."/>
            <person name="Punt P.J."/>
            <person name="Ram A.F."/>
            <person name="Ramon A."/>
            <person name="Rauscher S."/>
            <person name="Record E."/>
            <person name="Riano-Pachon D.M."/>
            <person name="Robert V."/>
            <person name="Roehrig J."/>
            <person name="Ruller R."/>
            <person name="Salamov A."/>
            <person name="Salih N.S."/>
            <person name="Samson R.A."/>
            <person name="Sandor E."/>
            <person name="Sanguinetti M."/>
            <person name="Schuetze T."/>
            <person name="Sepcic K."/>
            <person name="Shelest E."/>
            <person name="Sherlock G."/>
            <person name="Sophianopoulou V."/>
            <person name="Squina F.M."/>
            <person name="Sun H."/>
            <person name="Susca A."/>
            <person name="Todd R.B."/>
            <person name="Tsang A."/>
            <person name="Unkles S.E."/>
            <person name="van de Wiele N."/>
            <person name="van Rossen-Uffink D."/>
            <person name="Oliveira J.V."/>
            <person name="Vesth T.C."/>
            <person name="Visser J."/>
            <person name="Yu J.-H."/>
            <person name="Zhou M."/>
            <person name="Andersen M.R."/>
            <person name="Archer D.B."/>
            <person name="Baker S.E."/>
            <person name="Benoit I."/>
            <person name="Brakhage A.A."/>
            <person name="Braus G.H."/>
            <person name="Fischer R."/>
            <person name="Frisvad J.C."/>
            <person name="Goldman G.H."/>
            <person name="Houbraken J."/>
            <person name="Oakley B."/>
            <person name="Pocsi I."/>
            <person name="Scazzocchio C."/>
            <person name="Seiboth B."/>
            <person name="vanKuyk P.A."/>
            <person name="Wortman J."/>
            <person name="Dyer P.S."/>
            <person name="Grigoriev I.V."/>
        </authorList>
    </citation>
    <scope>NUCLEOTIDE SEQUENCE [LARGE SCALE GENOMIC DNA]</scope>
    <source>
        <strain evidence="13">DTO 134E9</strain>
    </source>
</reference>
<name>A0A1L9RWK5_ASPWE</name>
<dbReference type="Pfam" id="PF04136">
    <property type="entry name" value="COG3_N"/>
    <property type="match status" value="1"/>
</dbReference>
<evidence type="ECO:0000256" key="9">
    <source>
        <dbReference type="SAM" id="MobiDB-lite"/>
    </source>
</evidence>
<gene>
    <name evidence="12" type="ORF">ASPWEDRAFT_150201</name>
</gene>
<dbReference type="GO" id="GO:0017119">
    <property type="term" value="C:Golgi transport complex"/>
    <property type="evidence" value="ECO:0007669"/>
    <property type="project" value="TreeGrafter"/>
</dbReference>
<dbReference type="GO" id="GO:0007030">
    <property type="term" value="P:Golgi organization"/>
    <property type="evidence" value="ECO:0007669"/>
    <property type="project" value="TreeGrafter"/>
</dbReference>
<dbReference type="GO" id="GO:0006891">
    <property type="term" value="P:intra-Golgi vesicle-mediated transport"/>
    <property type="evidence" value="ECO:0007669"/>
    <property type="project" value="TreeGrafter"/>
</dbReference>
<evidence type="ECO:0000256" key="7">
    <source>
        <dbReference type="ARBA" id="ARBA00023136"/>
    </source>
</evidence>
<dbReference type="PANTHER" id="PTHR13302">
    <property type="entry name" value="CONSERVED OLIGOMERIC GOLGI COMPLEX COMPONENT 3"/>
    <property type="match status" value="1"/>
</dbReference>
<evidence type="ECO:0000256" key="1">
    <source>
        <dbReference type="ARBA" id="ARBA00004395"/>
    </source>
</evidence>
<evidence type="ECO:0000313" key="12">
    <source>
        <dbReference type="EMBL" id="OJJ39247.1"/>
    </source>
</evidence>
<dbReference type="GO" id="GO:0005801">
    <property type="term" value="C:cis-Golgi network"/>
    <property type="evidence" value="ECO:0007669"/>
    <property type="project" value="InterPro"/>
</dbReference>
<dbReference type="OrthoDB" id="296793at2759"/>
<feature type="region of interest" description="Disordered" evidence="9">
    <location>
        <begin position="474"/>
        <end position="494"/>
    </location>
</feature>
<dbReference type="GO" id="GO:0006886">
    <property type="term" value="P:intracellular protein transport"/>
    <property type="evidence" value="ECO:0007669"/>
    <property type="project" value="InterPro"/>
</dbReference>
<dbReference type="GO" id="GO:0006914">
    <property type="term" value="P:autophagy"/>
    <property type="evidence" value="ECO:0007669"/>
    <property type="project" value="TreeGrafter"/>
</dbReference>
<evidence type="ECO:0000256" key="5">
    <source>
        <dbReference type="ARBA" id="ARBA00022927"/>
    </source>
</evidence>
<dbReference type="PANTHER" id="PTHR13302:SF8">
    <property type="entry name" value="CONSERVED OLIGOMERIC GOLGI COMPLEX SUBUNIT 3"/>
    <property type="match status" value="1"/>
</dbReference>
<evidence type="ECO:0000256" key="8">
    <source>
        <dbReference type="ARBA" id="ARBA00031339"/>
    </source>
</evidence>
<feature type="compositionally biased region" description="Basic and acidic residues" evidence="9">
    <location>
        <begin position="19"/>
        <end position="29"/>
    </location>
</feature>
<proteinExistence type="inferred from homology"/>
<feature type="domain" description="Conserved oligomeric Golgi complex subunit 3 C-terminal" evidence="11">
    <location>
        <begin position="237"/>
        <end position="594"/>
    </location>
</feature>
<keyword evidence="5" id="KW-0653">Protein transport</keyword>
<dbReference type="GeneID" id="63745429"/>
<dbReference type="AlphaFoldDB" id="A0A1L9RWK5"/>
<organism evidence="12 13">
    <name type="scientific">Aspergillus wentii DTO 134E9</name>
    <dbReference type="NCBI Taxonomy" id="1073089"/>
    <lineage>
        <taxon>Eukaryota</taxon>
        <taxon>Fungi</taxon>
        <taxon>Dikarya</taxon>
        <taxon>Ascomycota</taxon>
        <taxon>Pezizomycotina</taxon>
        <taxon>Eurotiomycetes</taxon>
        <taxon>Eurotiomycetidae</taxon>
        <taxon>Eurotiales</taxon>
        <taxon>Aspergillaceae</taxon>
        <taxon>Aspergillus</taxon>
        <taxon>Aspergillus subgen. Cremei</taxon>
    </lineage>
</organism>
<evidence type="ECO:0000256" key="3">
    <source>
        <dbReference type="ARBA" id="ARBA00020976"/>
    </source>
</evidence>
<protein>
    <recommendedName>
        <fullName evidence="3">Conserved oligomeric Golgi complex subunit 3</fullName>
    </recommendedName>
    <alternativeName>
        <fullName evidence="8">Component of oligomeric Golgi complex 3</fullName>
    </alternativeName>
</protein>
<dbReference type="RefSeq" id="XP_040692923.1">
    <property type="nucleotide sequence ID" value="XM_040829581.1"/>
</dbReference>
<dbReference type="EMBL" id="KV878210">
    <property type="protein sequence ID" value="OJJ39247.1"/>
    <property type="molecule type" value="Genomic_DNA"/>
</dbReference>
<feature type="region of interest" description="Disordered" evidence="9">
    <location>
        <begin position="768"/>
        <end position="794"/>
    </location>
</feature>
<dbReference type="InterPro" id="IPR007265">
    <property type="entry name" value="COG_su3"/>
</dbReference>
<dbReference type="Proteomes" id="UP000184383">
    <property type="component" value="Unassembled WGS sequence"/>
</dbReference>
<sequence>MRQQAAGQRARRQTAPSRGELETQIRNIEEIQGSQETTKPISEIQNELEFTQWYNEVEDGLLEASYDEYQSCLDELQVSKTHLDALLTDTSSTLNLLTSLSESFKTVELQTSNFQKQCEGLLSAQKRDSELAENIQDNLQYYDFLDPASRRLNAPGAGNTVRGGDFSDMLRRLDECLDYMETHPEQKEAEVYRSRYRLLMTRALTLIRGHFVSALRDIHSAVSKKIADRQLNDTTMSALLYAKFRVGAPELKQIGLEIQKRAVPPLDPDQGTEAEYQSLLNELHTNFAATRAKLIVPLVHKKLNDIAQAPSTSTDLVSFARAGISYIRGVCLDEFDLWGEWFHGHGGLYDFLEMICEPLYDHLRPRIIHEDKIIKLCQLCTLLQTRYLLDPEEENEQVDDTQLNFSVLIQPALEDVQTRLVFRAQAFLRDEIERYKPRPEDLDYPAKNKQASISVSDNQISGKKVAPADAVVNLSKPAKQGDDDSESPAEQDTKWDFDSQAALSGWYPTLRKAIWLLSRIYRLVNSTVFDDLAHQIVHQTNLSLHQASTLVSSKSSSTDGQLFLMNHLLILKQQIVAFDIEYVAPEVSFDFSGVTSTFWELRERGGLFNPRNLMRLVGHGLLPRVVENMLDAKVELDGRLRTVINDFIDEFSTKMTASLPSKFVDKRNLQQGELIYPTCRNIEKEVPGLRKFLNDYLDDVRMKETLVGAVQDRVIQIYEDFFDKYTSSEKSKGNPVSKKGKGREDAVWDVNSFAEWCEDIFMVGVTGTRPGEEEEDLMSNSRSGSRSLSRSGSL</sequence>
<dbReference type="STRING" id="1073089.A0A1L9RWK5"/>
<keyword evidence="6" id="KW-0333">Golgi apparatus</keyword>
<evidence type="ECO:0000313" key="13">
    <source>
        <dbReference type="Proteomes" id="UP000184383"/>
    </source>
</evidence>
<accession>A0A1L9RWK5</accession>
<dbReference type="InterPro" id="IPR048320">
    <property type="entry name" value="COG3_N"/>
</dbReference>
<dbReference type="InterPro" id="IPR048685">
    <property type="entry name" value="COG3_C"/>
</dbReference>
<evidence type="ECO:0000259" key="11">
    <source>
        <dbReference type="Pfam" id="PF20671"/>
    </source>
</evidence>
<keyword evidence="4" id="KW-0813">Transport</keyword>
<dbReference type="VEuPathDB" id="FungiDB:ASPWEDRAFT_150201"/>
<dbReference type="GO" id="GO:0000139">
    <property type="term" value="C:Golgi membrane"/>
    <property type="evidence" value="ECO:0007669"/>
    <property type="project" value="UniProtKB-SubCell"/>
</dbReference>
<feature type="compositionally biased region" description="Low complexity" evidence="9">
    <location>
        <begin position="781"/>
        <end position="794"/>
    </location>
</feature>
<evidence type="ECO:0000256" key="6">
    <source>
        <dbReference type="ARBA" id="ARBA00023034"/>
    </source>
</evidence>
<evidence type="ECO:0000256" key="4">
    <source>
        <dbReference type="ARBA" id="ARBA00022448"/>
    </source>
</evidence>
<evidence type="ECO:0000256" key="2">
    <source>
        <dbReference type="ARBA" id="ARBA00009936"/>
    </source>
</evidence>
<dbReference type="Pfam" id="PF20671">
    <property type="entry name" value="COG3_C"/>
    <property type="match status" value="1"/>
</dbReference>
<keyword evidence="7" id="KW-0472">Membrane</keyword>
<feature type="region of interest" description="Disordered" evidence="9">
    <location>
        <begin position="1"/>
        <end position="38"/>
    </location>
</feature>
<feature type="domain" description="Conserved oligomeric Golgi complex subunit 3 N-terminal" evidence="10">
    <location>
        <begin position="72"/>
        <end position="216"/>
    </location>
</feature>
<evidence type="ECO:0000259" key="10">
    <source>
        <dbReference type="Pfam" id="PF04136"/>
    </source>
</evidence>
<comment type="subcellular location">
    <subcellularLocation>
        <location evidence="1">Golgi apparatus membrane</location>
        <topology evidence="1">Peripheral membrane protein</topology>
    </subcellularLocation>
</comment>